<reference evidence="2 3" key="1">
    <citation type="submission" date="2018-08" db="EMBL/GenBank/DDBJ databases">
        <title>Isolation, diversity and antifungal activity of Actinobacteria from cow dung.</title>
        <authorList>
            <person name="Ling L."/>
        </authorList>
    </citation>
    <scope>NUCLEOTIDE SEQUENCE [LARGE SCALE GENOMIC DNA]</scope>
    <source>
        <strain evidence="2 3">NEAU-LLE</strain>
    </source>
</reference>
<evidence type="ECO:0000313" key="2">
    <source>
        <dbReference type="EMBL" id="REJ05258.1"/>
    </source>
</evidence>
<organism evidence="2 3">
    <name type="scientific">Microbacterium bovistercoris</name>
    <dbReference type="NCBI Taxonomy" id="2293570"/>
    <lineage>
        <taxon>Bacteria</taxon>
        <taxon>Bacillati</taxon>
        <taxon>Actinomycetota</taxon>
        <taxon>Actinomycetes</taxon>
        <taxon>Micrococcales</taxon>
        <taxon>Microbacteriaceae</taxon>
        <taxon>Microbacterium</taxon>
    </lineage>
</organism>
<sequence length="186" mass="20049">MAGRATRAAVAMALVLMLGGTAASPALAAGKPHEKQLDPVRDALAVYADFDGAARLSDYPAGPVPKLSGETCIIDPEGMGAMGEHYVEPGDVGDGMIDALHPEALIYEPQDDGSRELVGVEYLVFQEAWNTEHNQVPMLFGQKFMAFDETNPYGLPPFYALHAWLWRANPHGVFAMHNPAVTCPQE</sequence>
<feature type="signal peptide" evidence="1">
    <location>
        <begin position="1"/>
        <end position="28"/>
    </location>
</feature>
<protein>
    <submittedName>
        <fullName evidence="2">Uncharacterized protein</fullName>
    </submittedName>
</protein>
<comment type="caution">
    <text evidence="2">The sequence shown here is derived from an EMBL/GenBank/DDBJ whole genome shotgun (WGS) entry which is preliminary data.</text>
</comment>
<keyword evidence="1" id="KW-0732">Signal</keyword>
<dbReference type="EMBL" id="QUAB01000042">
    <property type="protein sequence ID" value="REJ05258.1"/>
    <property type="molecule type" value="Genomic_DNA"/>
</dbReference>
<dbReference type="Proteomes" id="UP000262172">
    <property type="component" value="Unassembled WGS sequence"/>
</dbReference>
<evidence type="ECO:0000256" key="1">
    <source>
        <dbReference type="SAM" id="SignalP"/>
    </source>
</evidence>
<name>A0A371NSP0_9MICO</name>
<dbReference type="RefSeq" id="WP_116242272.1">
    <property type="nucleotide sequence ID" value="NZ_QUAB01000042.1"/>
</dbReference>
<keyword evidence="3" id="KW-1185">Reference proteome</keyword>
<feature type="chain" id="PRO_5016877797" evidence="1">
    <location>
        <begin position="29"/>
        <end position="186"/>
    </location>
</feature>
<evidence type="ECO:0000313" key="3">
    <source>
        <dbReference type="Proteomes" id="UP000262172"/>
    </source>
</evidence>
<dbReference type="OrthoDB" id="2449873at2"/>
<accession>A0A371NSP0</accession>
<gene>
    <name evidence="2" type="ORF">DY023_10395</name>
</gene>
<dbReference type="AlphaFoldDB" id="A0A371NSP0"/>
<proteinExistence type="predicted"/>